<dbReference type="InterPro" id="IPR029063">
    <property type="entry name" value="SAM-dependent_MTases_sf"/>
</dbReference>
<dbReference type="InterPro" id="IPR050508">
    <property type="entry name" value="Methyltransf_Superfamily"/>
</dbReference>
<protein>
    <submittedName>
        <fullName evidence="2">Methyltransferase domain-containing protein</fullName>
    </submittedName>
</protein>
<gene>
    <name evidence="2" type="ORF">SAMN05428998_11239</name>
</gene>
<evidence type="ECO:0000259" key="1">
    <source>
        <dbReference type="Pfam" id="PF08241"/>
    </source>
</evidence>
<keyword evidence="2" id="KW-0808">Transferase</keyword>
<dbReference type="GO" id="GO:0032259">
    <property type="term" value="P:methylation"/>
    <property type="evidence" value="ECO:0007669"/>
    <property type="project" value="UniProtKB-KW"/>
</dbReference>
<dbReference type="GO" id="GO:0008757">
    <property type="term" value="F:S-adenosylmethionine-dependent methyltransferase activity"/>
    <property type="evidence" value="ECO:0007669"/>
    <property type="project" value="InterPro"/>
</dbReference>
<dbReference type="AlphaFoldDB" id="A0A1Y6BYE9"/>
<evidence type="ECO:0000313" key="3">
    <source>
        <dbReference type="Proteomes" id="UP000192917"/>
    </source>
</evidence>
<keyword evidence="3" id="KW-1185">Reference proteome</keyword>
<organism evidence="2 3">
    <name type="scientific">Tistlia consotensis USBA 355</name>
    <dbReference type="NCBI Taxonomy" id="560819"/>
    <lineage>
        <taxon>Bacteria</taxon>
        <taxon>Pseudomonadati</taxon>
        <taxon>Pseudomonadota</taxon>
        <taxon>Alphaproteobacteria</taxon>
        <taxon>Rhodospirillales</taxon>
        <taxon>Rhodovibrionaceae</taxon>
        <taxon>Tistlia</taxon>
    </lineage>
</organism>
<reference evidence="2 3" key="1">
    <citation type="submission" date="2017-04" db="EMBL/GenBank/DDBJ databases">
        <authorList>
            <person name="Afonso C.L."/>
            <person name="Miller P.J."/>
            <person name="Scott M.A."/>
            <person name="Spackman E."/>
            <person name="Goraichik I."/>
            <person name="Dimitrov K.M."/>
            <person name="Suarez D.L."/>
            <person name="Swayne D.E."/>
        </authorList>
    </citation>
    <scope>NUCLEOTIDE SEQUENCE [LARGE SCALE GENOMIC DNA]</scope>
    <source>
        <strain evidence="2 3">USBA 355</strain>
    </source>
</reference>
<proteinExistence type="predicted"/>
<evidence type="ECO:0000313" key="2">
    <source>
        <dbReference type="EMBL" id="SMF36046.1"/>
    </source>
</evidence>
<dbReference type="CDD" id="cd02440">
    <property type="entry name" value="AdoMet_MTases"/>
    <property type="match status" value="1"/>
</dbReference>
<dbReference type="InterPro" id="IPR013216">
    <property type="entry name" value="Methyltransf_11"/>
</dbReference>
<dbReference type="Pfam" id="PF08241">
    <property type="entry name" value="Methyltransf_11"/>
    <property type="match status" value="1"/>
</dbReference>
<keyword evidence="2" id="KW-0489">Methyltransferase</keyword>
<dbReference type="RefSeq" id="WP_085123576.1">
    <property type="nucleotide sequence ID" value="NZ_FWZX01000012.1"/>
</dbReference>
<dbReference type="Proteomes" id="UP000192917">
    <property type="component" value="Unassembled WGS sequence"/>
</dbReference>
<sequence length="212" mass="22853">MSDAKQVDHLHDVYSAESVDTLAETYDAWAQDYDADMLKAGYRHPMICIGLLARHVAADAGTIVDAGVGTGLLGEWLKILGYRRVAGFDLSSGMLEVARRKGAYDDLRQAALGKRLPYEDGAFAAAVCGGVFTIAHADPSGLDELLRIVRPGGHVVLTVKDKLYEEGFETHLETLSAAGRCRLVEMTPSYLSMPNQEGQSTSRALVLQVLAG</sequence>
<dbReference type="SUPFAM" id="SSF53335">
    <property type="entry name" value="S-adenosyl-L-methionine-dependent methyltransferases"/>
    <property type="match status" value="1"/>
</dbReference>
<dbReference type="STRING" id="560819.SAMN05428998_11239"/>
<name>A0A1Y6BYE9_9PROT</name>
<dbReference type="Gene3D" id="3.40.50.150">
    <property type="entry name" value="Vaccinia Virus protein VP39"/>
    <property type="match status" value="1"/>
</dbReference>
<dbReference type="EMBL" id="FWZX01000012">
    <property type="protein sequence ID" value="SMF36046.1"/>
    <property type="molecule type" value="Genomic_DNA"/>
</dbReference>
<feature type="domain" description="Methyltransferase type 11" evidence="1">
    <location>
        <begin position="64"/>
        <end position="157"/>
    </location>
</feature>
<accession>A0A1Y6BYE9</accession>
<dbReference type="PANTHER" id="PTHR42912">
    <property type="entry name" value="METHYLTRANSFERASE"/>
    <property type="match status" value="1"/>
</dbReference>